<dbReference type="InterPro" id="IPR013221">
    <property type="entry name" value="Mur_ligase_cen"/>
</dbReference>
<evidence type="ECO:0000259" key="7">
    <source>
        <dbReference type="Pfam" id="PF08245"/>
    </source>
</evidence>
<dbReference type="InterPro" id="IPR013564">
    <property type="entry name" value="MurT_C"/>
</dbReference>
<comment type="pathway">
    <text evidence="1 6">Cell wall biogenesis; peptidoglycan biosynthesis.</text>
</comment>
<dbReference type="GO" id="GO:0008270">
    <property type="term" value="F:zinc ion binding"/>
    <property type="evidence" value="ECO:0007669"/>
    <property type="project" value="UniProtKB-UniRule"/>
</dbReference>
<dbReference type="OrthoDB" id="9803907at2"/>
<evidence type="ECO:0000256" key="4">
    <source>
        <dbReference type="ARBA" id="ARBA00022984"/>
    </source>
</evidence>
<dbReference type="InterPro" id="IPR054853">
    <property type="entry name" value="isoglutsynth_MurT"/>
</dbReference>
<dbReference type="Pfam" id="PF08245">
    <property type="entry name" value="Mur_ligase_M"/>
    <property type="match status" value="1"/>
</dbReference>
<organism evidence="9 10">
    <name type="scientific">Streptococcus varani</name>
    <dbReference type="NCBI Taxonomy" id="1608583"/>
    <lineage>
        <taxon>Bacteria</taxon>
        <taxon>Bacillati</taxon>
        <taxon>Bacillota</taxon>
        <taxon>Bacilli</taxon>
        <taxon>Lactobacillales</taxon>
        <taxon>Streptococcaceae</taxon>
        <taxon>Streptococcus</taxon>
    </lineage>
</organism>
<dbReference type="InterPro" id="IPR043703">
    <property type="entry name" value="Lipid_II_synth_MurT"/>
</dbReference>
<gene>
    <name evidence="6" type="primary">murT</name>
    <name evidence="9" type="ORF">BN1356_01897</name>
</gene>
<keyword evidence="2 6" id="KW-0436">Ligase</keyword>
<dbReference type="InterPro" id="IPR036565">
    <property type="entry name" value="Mur-like_cat_sf"/>
</dbReference>
<keyword evidence="6" id="KW-0067">ATP-binding</keyword>
<accession>A0A0E4H555</accession>
<evidence type="ECO:0000256" key="5">
    <source>
        <dbReference type="ARBA" id="ARBA00023316"/>
    </source>
</evidence>
<feature type="active site" evidence="6">
    <location>
        <position position="355"/>
    </location>
</feature>
<comment type="function">
    <text evidence="6">The lipid II isoglutaminyl synthase complex catalyzes the formation of alpha-D-isoglutamine in the cell wall lipid II stem peptide. The MurT subunit catalyzes the ATP-dependent amidation of D-glutamate residue of lipid II, converting it to an isoglutamine residue.</text>
</comment>
<feature type="binding site" evidence="6">
    <location>
        <position position="208"/>
    </location>
    <ligand>
        <name>Zn(2+)</name>
        <dbReference type="ChEBI" id="CHEBI:29105"/>
    </ligand>
</feature>
<dbReference type="PANTHER" id="PTHR23135:SF7">
    <property type="entry name" value="LIPID II ISOGLUTAMINYL SYNTHASE (GLUTAMINE-HYDROLYZING) SUBUNIT MURT"/>
    <property type="match status" value="1"/>
</dbReference>
<sequence length="447" mass="49581">MKINTALGILAGKSAHFFLSKMGRGSTLPGKIALQFDKKILDQLARNYEIIVVTGTNGKTLTTALIVGILQEAFGQVTTNTSGANMITGITTTFLSSKKNKKGRKFAVLEIDEASLTRVTEYVKPSLIVFTNIFRDQMDRYGEIYTTYQMILDGAAKAPEATILANGDSPLFNSTKTINPIKYYGFATEEGQPQLAHYNTEGILCPDCHHILRYKMNTYANLGSYVCLNCDFNRPQLDYALTQLTSISHKDSSFVIDGQDYKINIGGLYNIYNALAAVSVAEFFGIDPQIIKAGFDKSKAVFGRQETFKIGDKDCTLVLIKNPVGATQAIEMMKLAPFDFSLSVLLNANYADGIDTSWIWDADFEQIHHMDITQIFAGGVRASEIARRLRVTGFDEENIEQVDSLDSLMQAIEKQESQQAYILATYTAMLELRDLLAQRNAVGKEMK</sequence>
<comment type="catalytic activity">
    <reaction evidence="6">
        <text>beta-D-GlcNAc-(1-&gt;4)-Mur2Ac(oyl-L-Ala-gamma-D-Glu-L-Lys-D-Ala-D-Ala)-di-trans,octa-cis-undecaprenyl diphosphate + ATP = beta-D-GlcNAc-(1-&gt;4)-Mur2Ac(oyl-L-Ala-gamma-D-O-P-Glu-L-Lys-D-Ala-D-Ala)-di-trans,octa-cis-undecaprenyl diphosphate + ADP</text>
        <dbReference type="Rhea" id="RHEA:59488"/>
        <dbReference type="ChEBI" id="CHEBI:30616"/>
        <dbReference type="ChEBI" id="CHEBI:60033"/>
        <dbReference type="ChEBI" id="CHEBI:143132"/>
        <dbReference type="ChEBI" id="CHEBI:456216"/>
    </reaction>
</comment>
<evidence type="ECO:0000313" key="10">
    <source>
        <dbReference type="Proteomes" id="UP000198604"/>
    </source>
</evidence>
<dbReference type="AlphaFoldDB" id="A0A0E4H555"/>
<feature type="domain" description="Mur ligase central" evidence="7">
    <location>
        <begin position="53"/>
        <end position="170"/>
    </location>
</feature>
<protein>
    <recommendedName>
        <fullName evidence="6">Lipid II isoglutaminyl synthase (glutamine-hydrolyzing) subunit MurT</fullName>
        <ecNumber evidence="6">6.3.5.13</ecNumber>
    </recommendedName>
</protein>
<dbReference type="UniPathway" id="UPA00219"/>
<evidence type="ECO:0000256" key="3">
    <source>
        <dbReference type="ARBA" id="ARBA00022960"/>
    </source>
</evidence>
<dbReference type="STRING" id="1608583.BN1356_01897"/>
<feature type="binding site" evidence="6">
    <location>
        <position position="230"/>
    </location>
    <ligand>
        <name>Zn(2+)</name>
        <dbReference type="ChEBI" id="CHEBI:29105"/>
    </ligand>
</feature>
<dbReference type="GO" id="GO:0009252">
    <property type="term" value="P:peptidoglycan biosynthetic process"/>
    <property type="evidence" value="ECO:0007669"/>
    <property type="project" value="UniProtKB-UniRule"/>
</dbReference>
<proteinExistence type="inferred from homology"/>
<dbReference type="PANTHER" id="PTHR23135">
    <property type="entry name" value="MUR LIGASE FAMILY MEMBER"/>
    <property type="match status" value="1"/>
</dbReference>
<reference evidence="10" key="1">
    <citation type="submission" date="2015-03" db="EMBL/GenBank/DDBJ databases">
        <authorList>
            <person name="Urmite Genomes"/>
        </authorList>
    </citation>
    <scope>NUCLEOTIDE SEQUENCE [LARGE SCALE GENOMIC DNA]</scope>
    <source>
        <strain evidence="10">FF10</strain>
    </source>
</reference>
<evidence type="ECO:0000313" key="9">
    <source>
        <dbReference type="EMBL" id="CQR25554.1"/>
    </source>
</evidence>
<comment type="catalytic activity">
    <reaction evidence="6">
        <text>beta-D-GlcNAc-(1-&gt;4)-Mur2Ac(oyl-L-Ala-gamma-D-Glu-L-Lys-D-Ala-D-Ala)-di-trans,octa-cis-undecaprenyl diphosphate + L-glutamine + ATP + H2O = beta-D-GlcNAc-(1-&gt;4)-Mur2Ac(oyl-L-Ala-D-isoglutaminyl-L-Lys-D-Ala-D-Ala)-di-trans,octa-cis-undecaprenyl diphosphate + L-glutamate + ADP + phosphate + H(+)</text>
        <dbReference type="Rhea" id="RHEA:57928"/>
        <dbReference type="ChEBI" id="CHEBI:15377"/>
        <dbReference type="ChEBI" id="CHEBI:15378"/>
        <dbReference type="ChEBI" id="CHEBI:29985"/>
        <dbReference type="ChEBI" id="CHEBI:30616"/>
        <dbReference type="ChEBI" id="CHEBI:43474"/>
        <dbReference type="ChEBI" id="CHEBI:58359"/>
        <dbReference type="ChEBI" id="CHEBI:60033"/>
        <dbReference type="ChEBI" id="CHEBI:62233"/>
        <dbReference type="ChEBI" id="CHEBI:456216"/>
        <dbReference type="EC" id="6.3.5.13"/>
    </reaction>
</comment>
<dbReference type="EMBL" id="CTEN01000004">
    <property type="protein sequence ID" value="CQR25554.1"/>
    <property type="molecule type" value="Genomic_DNA"/>
</dbReference>
<dbReference type="Pfam" id="PF08353">
    <property type="entry name" value="MurT_C"/>
    <property type="match status" value="1"/>
</dbReference>
<keyword evidence="4 6" id="KW-0573">Peptidoglycan synthesis</keyword>
<evidence type="ECO:0000256" key="6">
    <source>
        <dbReference type="HAMAP-Rule" id="MF_02214"/>
    </source>
</evidence>
<dbReference type="Gene3D" id="3.40.1190.10">
    <property type="entry name" value="Mur-like, catalytic domain"/>
    <property type="match status" value="1"/>
</dbReference>
<keyword evidence="6" id="KW-0547">Nucleotide-binding</keyword>
<dbReference type="GO" id="GO:0016881">
    <property type="term" value="F:acid-amino acid ligase activity"/>
    <property type="evidence" value="ECO:0007669"/>
    <property type="project" value="InterPro"/>
</dbReference>
<dbReference type="HAMAP" id="MF_02214">
    <property type="entry name" value="Lipid_II_synth_MurT"/>
    <property type="match status" value="1"/>
</dbReference>
<feature type="binding site" evidence="6">
    <location>
        <position position="227"/>
    </location>
    <ligand>
        <name>Zn(2+)</name>
        <dbReference type="ChEBI" id="CHEBI:29105"/>
    </ligand>
</feature>
<keyword evidence="6" id="KW-0862">Zinc</keyword>
<keyword evidence="10" id="KW-1185">Reference proteome</keyword>
<dbReference type="GO" id="GO:0008360">
    <property type="term" value="P:regulation of cell shape"/>
    <property type="evidence" value="ECO:0007669"/>
    <property type="project" value="UniProtKB-KW"/>
</dbReference>
<evidence type="ECO:0000256" key="1">
    <source>
        <dbReference type="ARBA" id="ARBA00004752"/>
    </source>
</evidence>
<keyword evidence="6" id="KW-0479">Metal-binding</keyword>
<dbReference type="Proteomes" id="UP000198604">
    <property type="component" value="Unassembled WGS sequence"/>
</dbReference>
<feature type="domain" description="Lipid II isoglutaminyl synthase (glutamine-hydrolyzing) subunit MurT C-terminal" evidence="8">
    <location>
        <begin position="319"/>
        <end position="429"/>
    </location>
</feature>
<dbReference type="EC" id="6.3.5.13" evidence="6"/>
<dbReference type="NCBIfam" id="NF045635">
    <property type="entry name" value="isoglutsynth_MurT"/>
    <property type="match status" value="1"/>
</dbReference>
<dbReference type="GO" id="GO:0140282">
    <property type="term" value="F:carbon-nitrogen ligase activity on lipid II"/>
    <property type="evidence" value="ECO:0007669"/>
    <property type="project" value="UniProtKB-UniRule"/>
</dbReference>
<comment type="subunit">
    <text evidence="6">Forms a heterodimer with GatD.</text>
</comment>
<evidence type="ECO:0000259" key="8">
    <source>
        <dbReference type="Pfam" id="PF08353"/>
    </source>
</evidence>
<dbReference type="GO" id="GO:0071555">
    <property type="term" value="P:cell wall organization"/>
    <property type="evidence" value="ECO:0007669"/>
    <property type="project" value="UniProtKB-KW"/>
</dbReference>
<dbReference type="SUPFAM" id="SSF53623">
    <property type="entry name" value="MurD-like peptide ligases, catalytic domain"/>
    <property type="match status" value="1"/>
</dbReference>
<evidence type="ECO:0000256" key="2">
    <source>
        <dbReference type="ARBA" id="ARBA00022598"/>
    </source>
</evidence>
<keyword evidence="5 6" id="KW-0961">Cell wall biogenesis/degradation</keyword>
<name>A0A0E4H555_9STRE</name>
<keyword evidence="3 6" id="KW-0133">Cell shape</keyword>
<comment type="catalytic activity">
    <reaction evidence="6">
        <text>beta-D-GlcNAc-(1-&gt;4)-Mur2Ac(oyl-L-Ala-gamma-D-O-P-Glu-L-Lys-D-Ala-D-Ala)-di-trans,octa-cis-undecaprenyl diphosphate + NH4(+) = beta-D-GlcNAc-(1-&gt;4)-Mur2Ac(oyl-L-Ala-D-isoglutaminyl-L-Lys-D-Ala-D-Ala)-di-trans,octa-cis-undecaprenyl diphosphate + phosphate + H(+)</text>
        <dbReference type="Rhea" id="RHEA:57932"/>
        <dbReference type="ChEBI" id="CHEBI:15378"/>
        <dbReference type="ChEBI" id="CHEBI:28938"/>
        <dbReference type="ChEBI" id="CHEBI:43474"/>
        <dbReference type="ChEBI" id="CHEBI:62233"/>
        <dbReference type="ChEBI" id="CHEBI:143132"/>
    </reaction>
</comment>
<dbReference type="RefSeq" id="WP_093651092.1">
    <property type="nucleotide sequence ID" value="NZ_CTEN01000004.1"/>
</dbReference>
<feature type="binding site" evidence="6">
    <location>
        <position position="205"/>
    </location>
    <ligand>
        <name>Zn(2+)</name>
        <dbReference type="ChEBI" id="CHEBI:29105"/>
    </ligand>
</feature>
<dbReference type="GO" id="GO:0005524">
    <property type="term" value="F:ATP binding"/>
    <property type="evidence" value="ECO:0007669"/>
    <property type="project" value="UniProtKB-UniRule"/>
</dbReference>
<comment type="similarity">
    <text evidence="6">Belongs to the MurCDEF family. MurT subfamily.</text>
</comment>